<evidence type="ECO:0000313" key="1">
    <source>
        <dbReference type="EMBL" id="QHT82774.1"/>
    </source>
</evidence>
<protein>
    <recommendedName>
        <fullName evidence="2">Glycosyltransferase</fullName>
    </recommendedName>
</protein>
<sequence length="264" mass="31754">MTSPDNFGFIITRHVNSETTNKYWNECIRHIRGQYPLKKIVVIDDNSDKKYLKSEYEYRNVEYVESEYHRRGELLPYYYFYKNHYFDNAVIIHDSVFMQRRVPFEHLIKKGIKVLPLWHFNSEKKENVNNTLRIINGLTNNYDIMATLTNNREYDVLGPTNKEIWSGCFGVQSFINRDFLIGLRDKYNLFNMLNFITSRSDRCCLERIMGIIFFVEYLRLLKIPSLFGDIKKYCEWGYTYNEHCENLRNKKIPRLPAVKVWSGR</sequence>
<evidence type="ECO:0008006" key="2">
    <source>
        <dbReference type="Google" id="ProtNLM"/>
    </source>
</evidence>
<accession>A0A6C0HQS2</accession>
<reference evidence="1" key="1">
    <citation type="journal article" date="2020" name="Nature">
        <title>Giant virus diversity and host interactions through global metagenomics.</title>
        <authorList>
            <person name="Schulz F."/>
            <person name="Roux S."/>
            <person name="Paez-Espino D."/>
            <person name="Jungbluth S."/>
            <person name="Walsh D.A."/>
            <person name="Denef V.J."/>
            <person name="McMahon K.D."/>
            <person name="Konstantinidis K.T."/>
            <person name="Eloe-Fadrosh E.A."/>
            <person name="Kyrpides N.C."/>
            <person name="Woyke T."/>
        </authorList>
    </citation>
    <scope>NUCLEOTIDE SEQUENCE</scope>
    <source>
        <strain evidence="1">GVMAG-M-3300023184-165</strain>
    </source>
</reference>
<name>A0A6C0HQS2_9ZZZZ</name>
<proteinExistence type="predicted"/>
<dbReference type="AlphaFoldDB" id="A0A6C0HQS2"/>
<organism evidence="1">
    <name type="scientific">viral metagenome</name>
    <dbReference type="NCBI Taxonomy" id="1070528"/>
    <lineage>
        <taxon>unclassified sequences</taxon>
        <taxon>metagenomes</taxon>
        <taxon>organismal metagenomes</taxon>
    </lineage>
</organism>
<dbReference type="EMBL" id="MN740003">
    <property type="protein sequence ID" value="QHT82774.1"/>
    <property type="molecule type" value="Genomic_DNA"/>
</dbReference>